<dbReference type="InterPro" id="IPR009781">
    <property type="entry name" value="DUF1345"/>
</dbReference>
<dbReference type="Pfam" id="PF07077">
    <property type="entry name" value="DUF1345"/>
    <property type="match status" value="1"/>
</dbReference>
<feature type="transmembrane region" description="Helical" evidence="1">
    <location>
        <begin position="213"/>
        <end position="237"/>
    </location>
</feature>
<proteinExistence type="predicted"/>
<reference evidence="2 3" key="1">
    <citation type="submission" date="2019-09" db="EMBL/GenBank/DDBJ databases">
        <title>Phylogeny of genus Pseudoclavibacter and closely related genus.</title>
        <authorList>
            <person name="Li Y."/>
        </authorList>
    </citation>
    <scope>NUCLEOTIDE SEQUENCE [LARGE SCALE GENOMIC DNA]</scope>
    <source>
        <strain evidence="2 3">DSM 23821</strain>
    </source>
</reference>
<sequence>MPVRYVSDFTRTNLSAVIGGVVAFAAFVALLLVGGRAGIMRPLEAAATFYLMWWPCYMACYVVWTHIAYSNRTPQELRVAARTESRFLRNWWVRVLGHGDALAWTVTGASVAVVLTIIIAQTPQFRDDLLFVILGLLSVASSWAIMVYAFALEYLRLAAQQDDAEDGVHIELALTDEPRFGDYLTLAILLSTMAATVSATIRSRRAWTLVRVNVLLSFAVNTVIVSMMVSLLFGGLVE</sequence>
<evidence type="ECO:0000256" key="1">
    <source>
        <dbReference type="SAM" id="Phobius"/>
    </source>
</evidence>
<evidence type="ECO:0000313" key="3">
    <source>
        <dbReference type="Proteomes" id="UP000467240"/>
    </source>
</evidence>
<feature type="transmembrane region" description="Helical" evidence="1">
    <location>
        <begin position="12"/>
        <end position="33"/>
    </location>
</feature>
<keyword evidence="1" id="KW-1133">Transmembrane helix</keyword>
<organism evidence="2 3">
    <name type="scientific">Pseudoclavibacter chungangensis</name>
    <dbReference type="NCBI Taxonomy" id="587635"/>
    <lineage>
        <taxon>Bacteria</taxon>
        <taxon>Bacillati</taxon>
        <taxon>Actinomycetota</taxon>
        <taxon>Actinomycetes</taxon>
        <taxon>Micrococcales</taxon>
        <taxon>Microbacteriaceae</taxon>
        <taxon>Pseudoclavibacter</taxon>
    </lineage>
</organism>
<comment type="caution">
    <text evidence="2">The sequence shown here is derived from an EMBL/GenBank/DDBJ whole genome shotgun (WGS) entry which is preliminary data.</text>
</comment>
<feature type="transmembrane region" description="Helical" evidence="1">
    <location>
        <begin position="183"/>
        <end position="201"/>
    </location>
</feature>
<keyword evidence="1" id="KW-0812">Transmembrane</keyword>
<dbReference type="EMBL" id="WBJZ01000003">
    <property type="protein sequence ID" value="KAB1660233.1"/>
    <property type="molecule type" value="Genomic_DNA"/>
</dbReference>
<dbReference type="OrthoDB" id="4964691at2"/>
<dbReference type="RefSeq" id="WP_158039333.1">
    <property type="nucleotide sequence ID" value="NZ_JACCFV010000001.1"/>
</dbReference>
<feature type="transmembrane region" description="Helical" evidence="1">
    <location>
        <begin position="45"/>
        <end position="64"/>
    </location>
</feature>
<feature type="transmembrane region" description="Helical" evidence="1">
    <location>
        <begin position="129"/>
        <end position="151"/>
    </location>
</feature>
<dbReference type="Proteomes" id="UP000467240">
    <property type="component" value="Unassembled WGS sequence"/>
</dbReference>
<feature type="transmembrane region" description="Helical" evidence="1">
    <location>
        <begin position="101"/>
        <end position="120"/>
    </location>
</feature>
<keyword evidence="3" id="KW-1185">Reference proteome</keyword>
<accession>A0A7J5C2G4</accession>
<protein>
    <submittedName>
        <fullName evidence="2">DUF1345 domain-containing protein</fullName>
    </submittedName>
</protein>
<keyword evidence="1" id="KW-0472">Membrane</keyword>
<evidence type="ECO:0000313" key="2">
    <source>
        <dbReference type="EMBL" id="KAB1660233.1"/>
    </source>
</evidence>
<dbReference type="AlphaFoldDB" id="A0A7J5C2G4"/>
<name>A0A7J5C2G4_9MICO</name>
<gene>
    <name evidence="2" type="ORF">F8O01_02555</name>
</gene>